<proteinExistence type="inferred from homology"/>
<name>A0A395M6I7_9HYPO</name>
<evidence type="ECO:0000259" key="3">
    <source>
        <dbReference type="SMART" id="SM01117"/>
    </source>
</evidence>
<feature type="compositionally biased region" description="Basic residues" evidence="2">
    <location>
        <begin position="30"/>
        <end position="40"/>
    </location>
</feature>
<comment type="similarity">
    <text evidence="1">Belongs to the cytochrome b5 family. MAPR subfamily.</text>
</comment>
<dbReference type="STRING" id="2594813.A0A395M6I7"/>
<accession>A0A395M6I7</accession>
<sequence>MADESTLRQRKPQPKNESASEVSEPSTPTKKGKKGKKRSSAKVDEEDPWDGYSPYLDVVRVISFLVVASMGLSYVISGGESFWWGHKNKPEWLTQKYYRELILGPPPPTYMTLDELSLHDGTDPDRPLLLAINGTIYDVSAGRRMYGPGGSYSYFAGTDAARAFVTGCFAEDQTADLRGYEETFMPLDNPEIDSHWTPEELAELKIKEREDAKKRADSALKHWVDFFANNKKYSKVGYVQRDPDWLEKEKPKKLCDQAQKGRKARKIPKKEH</sequence>
<feature type="domain" description="Cytochrome b5 heme-binding" evidence="3">
    <location>
        <begin position="111"/>
        <end position="193"/>
    </location>
</feature>
<dbReference type="Pfam" id="PF00173">
    <property type="entry name" value="Cyt-b5"/>
    <property type="match status" value="1"/>
</dbReference>
<evidence type="ECO:0000256" key="1">
    <source>
        <dbReference type="ARBA" id="ARBA00038357"/>
    </source>
</evidence>
<reference evidence="4 5" key="1">
    <citation type="journal article" date="2018" name="PLoS Pathog.">
        <title>Evolution of structural diversity of trichothecenes, a family of toxins produced by plant pathogenic and entomopathogenic fungi.</title>
        <authorList>
            <person name="Proctor R.H."/>
            <person name="McCormick S.P."/>
            <person name="Kim H.S."/>
            <person name="Cardoza R.E."/>
            <person name="Stanley A.M."/>
            <person name="Lindo L."/>
            <person name="Kelly A."/>
            <person name="Brown D.W."/>
            <person name="Lee T."/>
            <person name="Vaughan M.M."/>
            <person name="Alexander N.J."/>
            <person name="Busman M."/>
            <person name="Gutierrez S."/>
        </authorList>
    </citation>
    <scope>NUCLEOTIDE SEQUENCE [LARGE SCALE GENOMIC DNA]</scope>
    <source>
        <strain evidence="4 5">NRRL 13405</strain>
    </source>
</reference>
<keyword evidence="5" id="KW-1185">Reference proteome</keyword>
<dbReference type="GO" id="GO:0012505">
    <property type="term" value="C:endomembrane system"/>
    <property type="evidence" value="ECO:0007669"/>
    <property type="project" value="TreeGrafter"/>
</dbReference>
<evidence type="ECO:0000313" key="5">
    <source>
        <dbReference type="Proteomes" id="UP000265631"/>
    </source>
</evidence>
<gene>
    <name evidence="4" type="ORF">FIE12Z_12278</name>
</gene>
<dbReference type="Proteomes" id="UP000265631">
    <property type="component" value="Unassembled WGS sequence"/>
</dbReference>
<organism evidence="4 5">
    <name type="scientific">Fusarium flagelliforme</name>
    <dbReference type="NCBI Taxonomy" id="2675880"/>
    <lineage>
        <taxon>Eukaryota</taxon>
        <taxon>Fungi</taxon>
        <taxon>Dikarya</taxon>
        <taxon>Ascomycota</taxon>
        <taxon>Pezizomycotina</taxon>
        <taxon>Sordariomycetes</taxon>
        <taxon>Hypocreomycetidae</taxon>
        <taxon>Hypocreales</taxon>
        <taxon>Nectriaceae</taxon>
        <taxon>Fusarium</taxon>
        <taxon>Fusarium incarnatum-equiseti species complex</taxon>
    </lineage>
</organism>
<feature type="region of interest" description="Disordered" evidence="2">
    <location>
        <begin position="1"/>
        <end position="46"/>
    </location>
</feature>
<dbReference type="InterPro" id="IPR001199">
    <property type="entry name" value="Cyt_B5-like_heme/steroid-bd"/>
</dbReference>
<dbReference type="EMBL" id="PXXK01000561">
    <property type="protein sequence ID" value="RFN43480.1"/>
    <property type="molecule type" value="Genomic_DNA"/>
</dbReference>
<dbReference type="GO" id="GO:0016020">
    <property type="term" value="C:membrane"/>
    <property type="evidence" value="ECO:0007669"/>
    <property type="project" value="TreeGrafter"/>
</dbReference>
<dbReference type="Gene3D" id="3.10.120.10">
    <property type="entry name" value="Cytochrome b5-like heme/steroid binding domain"/>
    <property type="match status" value="1"/>
</dbReference>
<dbReference type="SUPFAM" id="SSF55856">
    <property type="entry name" value="Cytochrome b5-like heme/steroid binding domain"/>
    <property type="match status" value="1"/>
</dbReference>
<dbReference type="FunFam" id="3.10.120.10:FF:000018">
    <property type="entry name" value="Heme/steroid binding domain protein, putative"/>
    <property type="match status" value="1"/>
</dbReference>
<comment type="caution">
    <text evidence="4">The sequence shown here is derived from an EMBL/GenBank/DDBJ whole genome shotgun (WGS) entry which is preliminary data.</text>
</comment>
<dbReference type="PANTHER" id="PTHR10281">
    <property type="entry name" value="MEMBRANE-ASSOCIATED PROGESTERONE RECEPTOR COMPONENT-RELATED"/>
    <property type="match status" value="1"/>
</dbReference>
<dbReference type="PANTHER" id="PTHR10281:SF76">
    <property type="entry name" value="CALCUTTA CUP-RELATED"/>
    <property type="match status" value="1"/>
</dbReference>
<dbReference type="InterPro" id="IPR036400">
    <property type="entry name" value="Cyt_B5-like_heme/steroid_sf"/>
</dbReference>
<feature type="compositionally biased region" description="Polar residues" evidence="2">
    <location>
        <begin position="15"/>
        <end position="29"/>
    </location>
</feature>
<dbReference type="SMART" id="SM01117">
    <property type="entry name" value="Cyt-b5"/>
    <property type="match status" value="1"/>
</dbReference>
<dbReference type="InterPro" id="IPR050577">
    <property type="entry name" value="MAPR/NEUFC/NENF-like"/>
</dbReference>
<feature type="region of interest" description="Disordered" evidence="2">
    <location>
        <begin position="250"/>
        <end position="272"/>
    </location>
</feature>
<protein>
    <submittedName>
        <fullName evidence="4">Membrane steroid-binding protein 2</fullName>
    </submittedName>
</protein>
<evidence type="ECO:0000313" key="4">
    <source>
        <dbReference type="EMBL" id="RFN43480.1"/>
    </source>
</evidence>
<evidence type="ECO:0000256" key="2">
    <source>
        <dbReference type="SAM" id="MobiDB-lite"/>
    </source>
</evidence>
<feature type="compositionally biased region" description="Basic residues" evidence="2">
    <location>
        <begin position="260"/>
        <end position="272"/>
    </location>
</feature>
<dbReference type="AlphaFoldDB" id="A0A395M6I7"/>